<dbReference type="GO" id="GO:0016746">
    <property type="term" value="F:acyltransferase activity"/>
    <property type="evidence" value="ECO:0007669"/>
    <property type="project" value="TreeGrafter"/>
</dbReference>
<dbReference type="EMBL" id="JACEIO010000023">
    <property type="protein sequence ID" value="MBA4537525.1"/>
    <property type="molecule type" value="Genomic_DNA"/>
</dbReference>
<dbReference type="GO" id="GO:0016020">
    <property type="term" value="C:membrane"/>
    <property type="evidence" value="ECO:0007669"/>
    <property type="project" value="UniProtKB-SubCell"/>
</dbReference>
<evidence type="ECO:0000256" key="2">
    <source>
        <dbReference type="ARBA" id="ARBA00022692"/>
    </source>
</evidence>
<protein>
    <recommendedName>
        <fullName evidence="10">D-alanyl-lipoteichoic acid biosynthesis protein DltB</fullName>
    </recommendedName>
</protein>
<evidence type="ECO:0008006" key="10">
    <source>
        <dbReference type="Google" id="ProtNLM"/>
    </source>
</evidence>
<reference evidence="6 9" key="2">
    <citation type="submission" date="2020-07" db="EMBL/GenBank/DDBJ databases">
        <authorList>
            <person name="Feng H."/>
        </authorList>
    </citation>
    <scope>NUCLEOTIDE SEQUENCE [LARGE SCALE GENOMIC DNA]</scope>
    <source>
        <strain evidence="9">s-12</strain>
        <strain evidence="6">S-12</strain>
    </source>
</reference>
<feature type="transmembrane region" description="Helical" evidence="5">
    <location>
        <begin position="7"/>
        <end position="27"/>
    </location>
</feature>
<evidence type="ECO:0000256" key="3">
    <source>
        <dbReference type="ARBA" id="ARBA00022989"/>
    </source>
</evidence>
<gene>
    <name evidence="7" type="ORF">G4D64_09770</name>
    <name evidence="6" type="ORF">H1Z61_10375</name>
</gene>
<proteinExistence type="predicted"/>
<dbReference type="PANTHER" id="PTHR13285:SF23">
    <property type="entry name" value="TEICHOIC ACID D-ALANYLTRANSFERASE"/>
    <property type="match status" value="1"/>
</dbReference>
<dbReference type="AlphaFoldDB" id="A0A6B3VXW7"/>
<organism evidence="7 8">
    <name type="scientific">Bacillus aquiflavi</name>
    <dbReference type="NCBI Taxonomy" id="2672567"/>
    <lineage>
        <taxon>Bacteria</taxon>
        <taxon>Bacillati</taxon>
        <taxon>Bacillota</taxon>
        <taxon>Bacilli</taxon>
        <taxon>Bacillales</taxon>
        <taxon>Bacillaceae</taxon>
        <taxon>Bacillus</taxon>
    </lineage>
</organism>
<evidence type="ECO:0000256" key="4">
    <source>
        <dbReference type="ARBA" id="ARBA00023136"/>
    </source>
</evidence>
<dbReference type="InterPro" id="IPR004299">
    <property type="entry name" value="MBOAT_fam"/>
</dbReference>
<dbReference type="Proteomes" id="UP000472971">
    <property type="component" value="Unassembled WGS sequence"/>
</dbReference>
<comment type="caution">
    <text evidence="7">The sequence shown here is derived from an EMBL/GenBank/DDBJ whole genome shotgun (WGS) entry which is preliminary data.</text>
</comment>
<dbReference type="EMBL" id="JAAIWN010000021">
    <property type="protein sequence ID" value="NEY81782.1"/>
    <property type="molecule type" value="Genomic_DNA"/>
</dbReference>
<evidence type="ECO:0000256" key="1">
    <source>
        <dbReference type="ARBA" id="ARBA00004141"/>
    </source>
</evidence>
<dbReference type="Proteomes" id="UP000570010">
    <property type="component" value="Unassembled WGS sequence"/>
</dbReference>
<sequence>MYAYSMYLFFDFAGYSAFAIGISYIMGIKTPENFNMPFISRNIKDFWNRWHMTLSFWFRDYVYMRFVFLMRKKKWIKDRYVTSYIGYFLLFFLMGVWHGLEWHYILYGLYHAFLMISFDIFERINKKHKFWPNNKATRPIAIIMTFNFICFGFYIFSGKFI</sequence>
<feature type="transmembrane region" description="Helical" evidence="5">
    <location>
        <begin position="136"/>
        <end position="156"/>
    </location>
</feature>
<reference evidence="7 8" key="1">
    <citation type="submission" date="2020-02" db="EMBL/GenBank/DDBJ databases">
        <title>Bacillus aquiflavi sp. nov., isolated from yellow water of strong flavor Chinese baijiu in Yibin region of China.</title>
        <authorList>
            <person name="Xie J."/>
        </authorList>
    </citation>
    <scope>NUCLEOTIDE SEQUENCE [LARGE SCALE GENOMIC DNA]</scope>
    <source>
        <strain evidence="7 8">3H-10</strain>
    </source>
</reference>
<dbReference type="InterPro" id="IPR051085">
    <property type="entry name" value="MB_O-acyltransferase"/>
</dbReference>
<keyword evidence="2 5" id="KW-0812">Transmembrane</keyword>
<evidence type="ECO:0000313" key="8">
    <source>
        <dbReference type="Proteomes" id="UP000472971"/>
    </source>
</evidence>
<evidence type="ECO:0000313" key="6">
    <source>
        <dbReference type="EMBL" id="MBA4537525.1"/>
    </source>
</evidence>
<dbReference type="Pfam" id="PF03062">
    <property type="entry name" value="MBOAT"/>
    <property type="match status" value="1"/>
</dbReference>
<evidence type="ECO:0000313" key="9">
    <source>
        <dbReference type="Proteomes" id="UP000570010"/>
    </source>
</evidence>
<name>A0A6B3VXW7_9BACI</name>
<keyword evidence="4 5" id="KW-0472">Membrane</keyword>
<keyword evidence="3 5" id="KW-1133">Transmembrane helix</keyword>
<accession>A0A6B3VXW7</accession>
<evidence type="ECO:0000313" key="7">
    <source>
        <dbReference type="EMBL" id="NEY81782.1"/>
    </source>
</evidence>
<feature type="transmembrane region" description="Helical" evidence="5">
    <location>
        <begin position="80"/>
        <end position="98"/>
    </location>
</feature>
<comment type="subcellular location">
    <subcellularLocation>
        <location evidence="1">Membrane</location>
        <topology evidence="1">Multi-pass membrane protein</topology>
    </subcellularLocation>
</comment>
<keyword evidence="8" id="KW-1185">Reference proteome</keyword>
<feature type="transmembrane region" description="Helical" evidence="5">
    <location>
        <begin position="47"/>
        <end position="68"/>
    </location>
</feature>
<evidence type="ECO:0000256" key="5">
    <source>
        <dbReference type="SAM" id="Phobius"/>
    </source>
</evidence>
<dbReference type="PANTHER" id="PTHR13285">
    <property type="entry name" value="ACYLTRANSFERASE"/>
    <property type="match status" value="1"/>
</dbReference>